<dbReference type="PANTHER" id="PTHR12231">
    <property type="entry name" value="CTX-RELATED TYPE I TRANSMEMBRANE PROTEIN"/>
    <property type="match status" value="1"/>
</dbReference>
<protein>
    <recommendedName>
        <fullName evidence="5">Ig-like domain-containing protein</fullName>
    </recommendedName>
</protein>
<dbReference type="Proteomes" id="UP001152888">
    <property type="component" value="Unassembled WGS sequence"/>
</dbReference>
<dbReference type="SUPFAM" id="SSF48726">
    <property type="entry name" value="Immunoglobulin"/>
    <property type="match status" value="2"/>
</dbReference>
<evidence type="ECO:0000256" key="3">
    <source>
        <dbReference type="ARBA" id="ARBA00023157"/>
    </source>
</evidence>
<name>A0A9P0QBF3_ACAOB</name>
<evidence type="ECO:0000259" key="5">
    <source>
        <dbReference type="PROSITE" id="PS50835"/>
    </source>
</evidence>
<feature type="domain" description="Ig-like" evidence="5">
    <location>
        <begin position="44"/>
        <end position="188"/>
    </location>
</feature>
<dbReference type="EMBL" id="CAKOFQ010008933">
    <property type="protein sequence ID" value="CAH2016534.1"/>
    <property type="molecule type" value="Genomic_DNA"/>
</dbReference>
<dbReference type="GO" id="GO:0043005">
    <property type="term" value="C:neuron projection"/>
    <property type="evidence" value="ECO:0007669"/>
    <property type="project" value="TreeGrafter"/>
</dbReference>
<dbReference type="OrthoDB" id="10012075at2759"/>
<comment type="caution">
    <text evidence="6">The sequence shown here is derived from an EMBL/GenBank/DDBJ whole genome shotgun (WGS) entry which is preliminary data.</text>
</comment>
<evidence type="ECO:0000256" key="1">
    <source>
        <dbReference type="ARBA" id="ARBA00022729"/>
    </source>
</evidence>
<sequence>MKYCNVPERRGSNDICSFFAIIFFQAKLQNDDTEQFSSSFSVPPHIIDTESTQFTVAVRENQNISLTCKADGFPIPKIIWRREDGQAINVERQKKVSPMIYVPNQLVGAPLGTDVTVHCHAEANPRAISYWMYNGVMLLPSKKYATEMIENSYRTHMKLTVRDLQEADFGNYRCISKNSLGETEGSIRLYGNVFSEVRFIFV</sequence>
<keyword evidence="7" id="KW-1185">Reference proteome</keyword>
<dbReference type="PANTHER" id="PTHR12231:SF247">
    <property type="entry name" value="DPR-INTERACTING PROTEIN DELTA, ISOFORM D"/>
    <property type="match status" value="1"/>
</dbReference>
<dbReference type="InterPro" id="IPR003598">
    <property type="entry name" value="Ig_sub2"/>
</dbReference>
<dbReference type="Pfam" id="PF13927">
    <property type="entry name" value="Ig_3"/>
    <property type="match status" value="2"/>
</dbReference>
<dbReference type="PROSITE" id="PS50835">
    <property type="entry name" value="IG_LIKE"/>
    <property type="match status" value="1"/>
</dbReference>
<dbReference type="InterPro" id="IPR007110">
    <property type="entry name" value="Ig-like_dom"/>
</dbReference>
<keyword evidence="3" id="KW-1015">Disulfide bond</keyword>
<accession>A0A9P0QBF3</accession>
<dbReference type="SMART" id="SM00408">
    <property type="entry name" value="IGc2"/>
    <property type="match status" value="1"/>
</dbReference>
<dbReference type="AlphaFoldDB" id="A0A9P0QBF3"/>
<evidence type="ECO:0000256" key="4">
    <source>
        <dbReference type="ARBA" id="ARBA00023319"/>
    </source>
</evidence>
<keyword evidence="4" id="KW-0393">Immunoglobulin domain</keyword>
<dbReference type="InterPro" id="IPR013783">
    <property type="entry name" value="Ig-like_fold"/>
</dbReference>
<keyword evidence="2" id="KW-0677">Repeat</keyword>
<reference evidence="6" key="1">
    <citation type="submission" date="2022-03" db="EMBL/GenBank/DDBJ databases">
        <authorList>
            <person name="Sayadi A."/>
        </authorList>
    </citation>
    <scope>NUCLEOTIDE SEQUENCE</scope>
</reference>
<dbReference type="SMART" id="SM00409">
    <property type="entry name" value="IG"/>
    <property type="match status" value="1"/>
</dbReference>
<dbReference type="Gene3D" id="2.60.40.10">
    <property type="entry name" value="Immunoglobulins"/>
    <property type="match status" value="2"/>
</dbReference>
<dbReference type="InterPro" id="IPR003599">
    <property type="entry name" value="Ig_sub"/>
</dbReference>
<dbReference type="InterPro" id="IPR051170">
    <property type="entry name" value="Neural/epithelial_adhesion"/>
</dbReference>
<gene>
    <name evidence="6" type="ORF">ACAOBT_LOCUS35438</name>
</gene>
<evidence type="ECO:0000313" key="6">
    <source>
        <dbReference type="EMBL" id="CAH2016534.1"/>
    </source>
</evidence>
<proteinExistence type="predicted"/>
<evidence type="ECO:0000256" key="2">
    <source>
        <dbReference type="ARBA" id="ARBA00022737"/>
    </source>
</evidence>
<dbReference type="InterPro" id="IPR036179">
    <property type="entry name" value="Ig-like_dom_sf"/>
</dbReference>
<evidence type="ECO:0000313" key="7">
    <source>
        <dbReference type="Proteomes" id="UP001152888"/>
    </source>
</evidence>
<keyword evidence="1" id="KW-0732">Signal</keyword>
<dbReference type="FunFam" id="2.60.40.10:FF:000376">
    <property type="entry name" value="CLUMA_CG000981, isoform A"/>
    <property type="match status" value="1"/>
</dbReference>
<organism evidence="6 7">
    <name type="scientific">Acanthoscelides obtectus</name>
    <name type="common">Bean weevil</name>
    <name type="synonym">Bruchus obtectus</name>
    <dbReference type="NCBI Taxonomy" id="200917"/>
    <lineage>
        <taxon>Eukaryota</taxon>
        <taxon>Metazoa</taxon>
        <taxon>Ecdysozoa</taxon>
        <taxon>Arthropoda</taxon>
        <taxon>Hexapoda</taxon>
        <taxon>Insecta</taxon>
        <taxon>Pterygota</taxon>
        <taxon>Neoptera</taxon>
        <taxon>Endopterygota</taxon>
        <taxon>Coleoptera</taxon>
        <taxon>Polyphaga</taxon>
        <taxon>Cucujiformia</taxon>
        <taxon>Chrysomeloidea</taxon>
        <taxon>Chrysomelidae</taxon>
        <taxon>Bruchinae</taxon>
        <taxon>Bruchini</taxon>
        <taxon>Acanthoscelides</taxon>
    </lineage>
</organism>